<evidence type="ECO:0000313" key="10">
    <source>
        <dbReference type="EMBL" id="GBF91181.1"/>
    </source>
</evidence>
<feature type="compositionally biased region" description="Low complexity" evidence="8">
    <location>
        <begin position="46"/>
        <end position="61"/>
    </location>
</feature>
<dbReference type="OrthoDB" id="1368at2759"/>
<comment type="subcellular location">
    <subcellularLocation>
        <location evidence="1">Cell membrane</location>
        <topology evidence="1">Multi-pass membrane protein</topology>
    </subcellularLocation>
</comment>
<keyword evidence="4 9" id="KW-0812">Transmembrane</keyword>
<dbReference type="InterPro" id="IPR044669">
    <property type="entry name" value="YneE/VCCN1/2-like"/>
</dbReference>
<proteinExistence type="predicted"/>
<organism evidence="10 11">
    <name type="scientific">Raphidocelis subcapitata</name>
    <dbReference type="NCBI Taxonomy" id="307507"/>
    <lineage>
        <taxon>Eukaryota</taxon>
        <taxon>Viridiplantae</taxon>
        <taxon>Chlorophyta</taxon>
        <taxon>core chlorophytes</taxon>
        <taxon>Chlorophyceae</taxon>
        <taxon>CS clade</taxon>
        <taxon>Sphaeropleales</taxon>
        <taxon>Selenastraceae</taxon>
        <taxon>Raphidocelis</taxon>
    </lineage>
</organism>
<comment type="caution">
    <text evidence="10">The sequence shown here is derived from an EMBL/GenBank/DDBJ whole genome shotgun (WGS) entry which is preliminary data.</text>
</comment>
<evidence type="ECO:0000256" key="7">
    <source>
        <dbReference type="ARBA" id="ARBA00023136"/>
    </source>
</evidence>
<keyword evidence="3" id="KW-1003">Cell membrane</keyword>
<evidence type="ECO:0000256" key="9">
    <source>
        <dbReference type="SAM" id="Phobius"/>
    </source>
</evidence>
<dbReference type="InParanoid" id="A0A2V0NU66"/>
<feature type="region of interest" description="Disordered" evidence="8">
    <location>
        <begin position="1"/>
        <end position="73"/>
    </location>
</feature>
<protein>
    <submittedName>
        <fullName evidence="10">Uncharacterized protein</fullName>
    </submittedName>
</protein>
<sequence>MQALRQQNGKRPLCQHAMRPAGVAPLRPGLGVRGAAPRRRAPAPPSALAASASAPQQPAARGELDDDGSEDSGAQHLELWRQAESEESRSYRRTVFSFQQWQKHRSNRRYLHHLSTLAASRIVRGVLPPVMVVSAFATFVSVYHWLHAAGRLAECLPPLPVVPVEPFQLTSFALALLLVFRTNAAHARWHEARCVFGRINDAARDVWRQVLAVFPRDRPSARAAVGRWLVAYCYAAKWALREEGRQRAELEGWMPPRELDALMASKDAPQFAILVLSHTLRAHLAGQQLVKLMESIGSMMYDLSSCNRILTTPIPLSYTRHTTRFMVLWLLLLPLALWAKCGWGCVPTVALVSLALLTIEAIGVSLEEPFTILALEDIAEGCAKGIHALAAMDEAAAAAAAAAAPYGGPPAAAAAAAAAEEAADGGGAVAAAAAAAAAAATNGAAAWRPAAAGSVGAVSGR</sequence>
<dbReference type="GO" id="GO:0005254">
    <property type="term" value="F:chloride channel activity"/>
    <property type="evidence" value="ECO:0007669"/>
    <property type="project" value="InterPro"/>
</dbReference>
<dbReference type="Pfam" id="PF25539">
    <property type="entry name" value="Bestrophin_2"/>
    <property type="match status" value="1"/>
</dbReference>
<feature type="transmembrane region" description="Helical" evidence="9">
    <location>
        <begin position="327"/>
        <end position="357"/>
    </location>
</feature>
<evidence type="ECO:0000256" key="1">
    <source>
        <dbReference type="ARBA" id="ARBA00004651"/>
    </source>
</evidence>
<name>A0A2V0NU66_9CHLO</name>
<dbReference type="STRING" id="307507.A0A2V0NU66"/>
<keyword evidence="5 9" id="KW-1133">Transmembrane helix</keyword>
<dbReference type="PANTHER" id="PTHR33281">
    <property type="entry name" value="UPF0187 PROTEIN YNEE"/>
    <property type="match status" value="1"/>
</dbReference>
<dbReference type="Proteomes" id="UP000247498">
    <property type="component" value="Unassembled WGS sequence"/>
</dbReference>
<dbReference type="PANTHER" id="PTHR33281:SF19">
    <property type="entry name" value="VOLTAGE-DEPENDENT ANION CHANNEL-FORMING PROTEIN YNEE"/>
    <property type="match status" value="1"/>
</dbReference>
<gene>
    <name evidence="10" type="ORF">Rsub_04850</name>
</gene>
<feature type="transmembrane region" description="Helical" evidence="9">
    <location>
        <begin position="126"/>
        <end position="146"/>
    </location>
</feature>
<dbReference type="FunCoup" id="A0A2V0NU66">
    <property type="interactions" value="110"/>
</dbReference>
<evidence type="ECO:0000313" key="11">
    <source>
        <dbReference type="Proteomes" id="UP000247498"/>
    </source>
</evidence>
<keyword evidence="6" id="KW-0406">Ion transport</keyword>
<accession>A0A2V0NU66</accession>
<feature type="transmembrane region" description="Helical" evidence="9">
    <location>
        <begin position="166"/>
        <end position="184"/>
    </location>
</feature>
<evidence type="ECO:0000256" key="3">
    <source>
        <dbReference type="ARBA" id="ARBA00022475"/>
    </source>
</evidence>
<dbReference type="GO" id="GO:0005886">
    <property type="term" value="C:plasma membrane"/>
    <property type="evidence" value="ECO:0007669"/>
    <property type="project" value="UniProtKB-SubCell"/>
</dbReference>
<evidence type="ECO:0000256" key="2">
    <source>
        <dbReference type="ARBA" id="ARBA00022448"/>
    </source>
</evidence>
<keyword evidence="11" id="KW-1185">Reference proteome</keyword>
<dbReference type="EMBL" id="BDRX01000022">
    <property type="protein sequence ID" value="GBF91181.1"/>
    <property type="molecule type" value="Genomic_DNA"/>
</dbReference>
<keyword evidence="7 9" id="KW-0472">Membrane</keyword>
<keyword evidence="2" id="KW-0813">Transport</keyword>
<evidence type="ECO:0000256" key="4">
    <source>
        <dbReference type="ARBA" id="ARBA00022692"/>
    </source>
</evidence>
<evidence type="ECO:0000256" key="5">
    <source>
        <dbReference type="ARBA" id="ARBA00022989"/>
    </source>
</evidence>
<evidence type="ECO:0000256" key="8">
    <source>
        <dbReference type="SAM" id="MobiDB-lite"/>
    </source>
</evidence>
<reference evidence="10 11" key="1">
    <citation type="journal article" date="2018" name="Sci. Rep.">
        <title>Raphidocelis subcapitata (=Pseudokirchneriella subcapitata) provides an insight into genome evolution and environmental adaptations in the Sphaeropleales.</title>
        <authorList>
            <person name="Suzuki S."/>
            <person name="Yamaguchi H."/>
            <person name="Nakajima N."/>
            <person name="Kawachi M."/>
        </authorList>
    </citation>
    <scope>NUCLEOTIDE SEQUENCE [LARGE SCALE GENOMIC DNA]</scope>
    <source>
        <strain evidence="10 11">NIES-35</strain>
    </source>
</reference>
<evidence type="ECO:0000256" key="6">
    <source>
        <dbReference type="ARBA" id="ARBA00023065"/>
    </source>
</evidence>
<dbReference type="AlphaFoldDB" id="A0A2V0NU66"/>